<evidence type="ECO:0000313" key="3">
    <source>
        <dbReference type="Proteomes" id="UP001596109"/>
    </source>
</evidence>
<sequence length="175" mass="20616">MFHLVSKGVEDELKISNLTFLEEKILSIYHSLNITEPGFYNSKELINSFSEKFGIKTYYFDESSEANNLGGEYRIFLNVNQNPQKIWQDFAHELGHIIRHDGCQCSMGIPFREFQEWQAESFAFHFCVPTFMLDLLELPQLRCEAVELIARLFNVETTFADVRLEKWLQSREIYL</sequence>
<dbReference type="Pfam" id="PF06114">
    <property type="entry name" value="Peptidase_M78"/>
    <property type="match status" value="1"/>
</dbReference>
<comment type="caution">
    <text evidence="2">The sequence shown here is derived from an EMBL/GenBank/DDBJ whole genome shotgun (WGS) entry which is preliminary data.</text>
</comment>
<evidence type="ECO:0000259" key="1">
    <source>
        <dbReference type="Pfam" id="PF06114"/>
    </source>
</evidence>
<feature type="domain" description="IrrE N-terminal-like" evidence="1">
    <location>
        <begin position="51"/>
        <end position="165"/>
    </location>
</feature>
<name>A0ABW0TS63_9BACL</name>
<accession>A0ABW0TS63</accession>
<organism evidence="2 3">
    <name type="scientific">Sporosarcina soli</name>
    <dbReference type="NCBI Taxonomy" id="334736"/>
    <lineage>
        <taxon>Bacteria</taxon>
        <taxon>Bacillati</taxon>
        <taxon>Bacillota</taxon>
        <taxon>Bacilli</taxon>
        <taxon>Bacillales</taxon>
        <taxon>Caryophanaceae</taxon>
        <taxon>Sporosarcina</taxon>
    </lineage>
</organism>
<dbReference type="EMBL" id="JBHSNO010000016">
    <property type="protein sequence ID" value="MFC5591714.1"/>
    <property type="molecule type" value="Genomic_DNA"/>
</dbReference>
<protein>
    <submittedName>
        <fullName evidence="2">ImmA/IrrE family metallo-endopeptidase</fullName>
    </submittedName>
</protein>
<proteinExistence type="predicted"/>
<gene>
    <name evidence="2" type="ORF">ACFPRA_22770</name>
</gene>
<evidence type="ECO:0000313" key="2">
    <source>
        <dbReference type="EMBL" id="MFC5591714.1"/>
    </source>
</evidence>
<dbReference type="Proteomes" id="UP001596109">
    <property type="component" value="Unassembled WGS sequence"/>
</dbReference>
<dbReference type="InterPro" id="IPR010359">
    <property type="entry name" value="IrrE_HExxH"/>
</dbReference>
<dbReference type="RefSeq" id="WP_381439852.1">
    <property type="nucleotide sequence ID" value="NZ_JBHSNO010000016.1"/>
</dbReference>
<reference evidence="3" key="1">
    <citation type="journal article" date="2019" name="Int. J. Syst. Evol. Microbiol.">
        <title>The Global Catalogue of Microorganisms (GCM) 10K type strain sequencing project: providing services to taxonomists for standard genome sequencing and annotation.</title>
        <authorList>
            <consortium name="The Broad Institute Genomics Platform"/>
            <consortium name="The Broad Institute Genome Sequencing Center for Infectious Disease"/>
            <person name="Wu L."/>
            <person name="Ma J."/>
        </authorList>
    </citation>
    <scope>NUCLEOTIDE SEQUENCE [LARGE SCALE GENOMIC DNA]</scope>
    <source>
        <strain evidence="3">CGMCC 4.1434</strain>
    </source>
</reference>
<keyword evidence="3" id="KW-1185">Reference proteome</keyword>